<keyword evidence="3" id="KW-1185">Reference proteome</keyword>
<accession>A0A8H7A733</accession>
<protein>
    <submittedName>
        <fullName evidence="2">Uncharacterized protein</fullName>
    </submittedName>
</protein>
<comment type="caution">
    <text evidence="2">The sequence shown here is derived from an EMBL/GenBank/DDBJ whole genome shotgun (WGS) entry which is preliminary data.</text>
</comment>
<feature type="compositionally biased region" description="Basic and acidic residues" evidence="1">
    <location>
        <begin position="665"/>
        <end position="704"/>
    </location>
</feature>
<feature type="region of interest" description="Disordered" evidence="1">
    <location>
        <begin position="521"/>
        <end position="548"/>
    </location>
</feature>
<gene>
    <name evidence="2" type="ORF">GJ744_003999</name>
</gene>
<evidence type="ECO:0000256" key="1">
    <source>
        <dbReference type="SAM" id="MobiDB-lite"/>
    </source>
</evidence>
<feature type="compositionally biased region" description="Low complexity" evidence="1">
    <location>
        <begin position="476"/>
        <end position="491"/>
    </location>
</feature>
<dbReference type="Proteomes" id="UP000606974">
    <property type="component" value="Unassembled WGS sequence"/>
</dbReference>
<feature type="region of interest" description="Disordered" evidence="1">
    <location>
        <begin position="75"/>
        <end position="95"/>
    </location>
</feature>
<feature type="compositionally biased region" description="Polar residues" evidence="1">
    <location>
        <begin position="600"/>
        <end position="609"/>
    </location>
</feature>
<feature type="region of interest" description="Disordered" evidence="1">
    <location>
        <begin position="465"/>
        <end position="491"/>
    </location>
</feature>
<evidence type="ECO:0000313" key="2">
    <source>
        <dbReference type="EMBL" id="KAF7503318.1"/>
    </source>
</evidence>
<feature type="region of interest" description="Disordered" evidence="1">
    <location>
        <begin position="244"/>
        <end position="270"/>
    </location>
</feature>
<feature type="compositionally biased region" description="Pro residues" evidence="1">
    <location>
        <begin position="249"/>
        <end position="263"/>
    </location>
</feature>
<feature type="compositionally biased region" description="Polar residues" evidence="1">
    <location>
        <begin position="75"/>
        <end position="89"/>
    </location>
</feature>
<feature type="compositionally biased region" description="Basic and acidic residues" evidence="1">
    <location>
        <begin position="465"/>
        <end position="475"/>
    </location>
</feature>
<feature type="region of interest" description="Disordered" evidence="1">
    <location>
        <begin position="1"/>
        <end position="37"/>
    </location>
</feature>
<dbReference type="EMBL" id="JAACFV010000185">
    <property type="protein sequence ID" value="KAF7503318.1"/>
    <property type="molecule type" value="Genomic_DNA"/>
</dbReference>
<evidence type="ECO:0000313" key="3">
    <source>
        <dbReference type="Proteomes" id="UP000606974"/>
    </source>
</evidence>
<organism evidence="2 3">
    <name type="scientific">Endocarpon pusillum</name>
    <dbReference type="NCBI Taxonomy" id="364733"/>
    <lineage>
        <taxon>Eukaryota</taxon>
        <taxon>Fungi</taxon>
        <taxon>Dikarya</taxon>
        <taxon>Ascomycota</taxon>
        <taxon>Pezizomycotina</taxon>
        <taxon>Eurotiomycetes</taxon>
        <taxon>Chaetothyriomycetidae</taxon>
        <taxon>Verrucariales</taxon>
        <taxon>Verrucariaceae</taxon>
        <taxon>Endocarpon</taxon>
    </lineage>
</organism>
<dbReference type="OrthoDB" id="4157036at2759"/>
<name>A0A8H7A733_9EURO</name>
<reference evidence="2" key="1">
    <citation type="submission" date="2020-02" db="EMBL/GenBank/DDBJ databases">
        <authorList>
            <person name="Palmer J.M."/>
        </authorList>
    </citation>
    <scope>NUCLEOTIDE SEQUENCE</scope>
    <source>
        <strain evidence="2">EPUS1.4</strain>
        <tissue evidence="2">Thallus</tissue>
    </source>
</reference>
<feature type="compositionally biased region" description="Basic and acidic residues" evidence="1">
    <location>
        <begin position="720"/>
        <end position="737"/>
    </location>
</feature>
<proteinExistence type="predicted"/>
<dbReference type="AlphaFoldDB" id="A0A8H7A733"/>
<feature type="region of interest" description="Disordered" evidence="1">
    <location>
        <begin position="564"/>
        <end position="614"/>
    </location>
</feature>
<sequence length="780" mass="85474">MAVTSTVNPGHCSPPLENLTNEAHRARSAPSKSLRRTRSSRALYHWLDSSESVPDSNSSIWDADIACSGECATENIPSSPNITPTTSRHPQADPFPSLSVEHTGGLSVVQTSSLPANLPFHTPSNTDFQPTQLEAIAEQRTITSSGPSFARTRLSQSPARRVNIVHPQQSLQSLHVSQRQMSPLLPNTSLLTRPYRRRAFSLDDLDCLKFSSLNRLVRRTRSSISSSSDPGPLASFGERYSQLAEPQKPSYPRPERAPTPPGVPSFGSPDAVNFFNQPPARFSSWWRIGRPTRPGPSFPDTSVAAAALAGNLTSPSSPAARPSGLFRRVILFNIDFSSSPWTTQPRRASLPAGVLRADDGTFVRGRFGGRVSGHGISSRGLDSHPIQRAVSAAAGERKDASAGGGRCIRSVGQPENIAQPQGHQEIVMSGAAQPEDAVHRPTRSSSRLTAWFSWDSRATERWREEVAASREEAERPQTAVPQEAVAQPQPAATLQYQPTTPHEAQASIVVDDDLAVGLNELLRPDPDNRAIPLTRQTPLEDNNDDPAAGTSEFLYRIITNSTIRPAPQNSLENDENGNHATTRRPSADADADADNECPTAHTTTLSPSTFAPAPQKEKVSESGLWHCIHWFCICCCEMTDKEWDGGGWYGADRPWLSSGARRKRREEERERGRREESRERRDERDIERWRVEREMQARREESSRRERRRTNESLGWGRSGVDREGDREGNREGEEVGHAAAGGSGSGSRPADGEVWATQGQGQPGQGVLGMRYRPGGSRG</sequence>
<feature type="region of interest" description="Disordered" evidence="1">
    <location>
        <begin position="659"/>
        <end position="780"/>
    </location>
</feature>